<reference evidence="2" key="1">
    <citation type="submission" date="2016-10" db="EMBL/GenBank/DDBJ databases">
        <authorList>
            <person name="Varghese N."/>
            <person name="Submissions S."/>
        </authorList>
    </citation>
    <scope>NUCLEOTIDE SEQUENCE [LARGE SCALE GENOMIC DNA]</scope>
    <source>
        <strain evidence="2">DSM 16858</strain>
    </source>
</reference>
<dbReference type="AlphaFoldDB" id="A0A1I0LG67"/>
<sequence>MNPDQISLLRWRSRLLATSALVIFGTACSELVDETVQLRSQSSAATSTSGPVVLAPNVIKGVIRFANVNPEVLAILQTEGVDLMEVWARSQNPSGYSADSSPLAPTNNLGGSYQLSAEASGGVGRVTYSVGARAPNRLGHAARW</sequence>
<name>A0A1I0LG67_9BACT</name>
<organism evidence="1 2">
    <name type="scientific">Stigmatella erecta</name>
    <dbReference type="NCBI Taxonomy" id="83460"/>
    <lineage>
        <taxon>Bacteria</taxon>
        <taxon>Pseudomonadati</taxon>
        <taxon>Myxococcota</taxon>
        <taxon>Myxococcia</taxon>
        <taxon>Myxococcales</taxon>
        <taxon>Cystobacterineae</taxon>
        <taxon>Archangiaceae</taxon>
        <taxon>Stigmatella</taxon>
    </lineage>
</organism>
<dbReference type="Proteomes" id="UP000199181">
    <property type="component" value="Unassembled WGS sequence"/>
</dbReference>
<evidence type="ECO:0000313" key="1">
    <source>
        <dbReference type="EMBL" id="SEU39159.1"/>
    </source>
</evidence>
<accession>A0A1I0LG67</accession>
<proteinExistence type="predicted"/>
<gene>
    <name evidence="1" type="ORF">SAMN05443639_13312</name>
</gene>
<protein>
    <submittedName>
        <fullName evidence="1">Uncharacterized protein</fullName>
    </submittedName>
</protein>
<dbReference type="EMBL" id="FOIJ01000033">
    <property type="protein sequence ID" value="SEU39159.1"/>
    <property type="molecule type" value="Genomic_DNA"/>
</dbReference>
<evidence type="ECO:0000313" key="2">
    <source>
        <dbReference type="Proteomes" id="UP000199181"/>
    </source>
</evidence>
<keyword evidence="2" id="KW-1185">Reference proteome</keyword>